<dbReference type="WBParaSite" id="maker-uti_cns_0005813-snap-gene-0.2-mRNA-1">
    <property type="protein sequence ID" value="maker-uti_cns_0005813-snap-gene-0.2-mRNA-1"/>
    <property type="gene ID" value="maker-uti_cns_0005813-snap-gene-0.2"/>
</dbReference>
<protein>
    <recommendedName>
        <fullName evidence="10">Chloride channel protein</fullName>
    </recommendedName>
</protein>
<dbReference type="InterPro" id="IPR014743">
    <property type="entry name" value="Cl-channel_core"/>
</dbReference>
<evidence type="ECO:0000256" key="11">
    <source>
        <dbReference type="SAM" id="MobiDB-lite"/>
    </source>
</evidence>
<feature type="transmembrane region" description="Helical" evidence="10">
    <location>
        <begin position="513"/>
        <end position="537"/>
    </location>
</feature>
<dbReference type="SUPFAM" id="SSF81340">
    <property type="entry name" value="Clc chloride channel"/>
    <property type="match status" value="1"/>
</dbReference>
<feature type="region of interest" description="Disordered" evidence="11">
    <location>
        <begin position="1059"/>
        <end position="1112"/>
    </location>
</feature>
<keyword evidence="3 10" id="KW-0812">Transmembrane</keyword>
<organism evidence="14 15">
    <name type="scientific">Macrostomum lignano</name>
    <dbReference type="NCBI Taxonomy" id="282301"/>
    <lineage>
        <taxon>Eukaryota</taxon>
        <taxon>Metazoa</taxon>
        <taxon>Spiralia</taxon>
        <taxon>Lophotrochozoa</taxon>
        <taxon>Platyhelminthes</taxon>
        <taxon>Rhabditophora</taxon>
        <taxon>Macrostomorpha</taxon>
        <taxon>Macrostomida</taxon>
        <taxon>Macrostomidae</taxon>
        <taxon>Macrostomum</taxon>
    </lineage>
</organism>
<keyword evidence="2 10" id="KW-0813">Transport</keyword>
<dbReference type="GO" id="GO:0005247">
    <property type="term" value="F:voltage-gated chloride channel activity"/>
    <property type="evidence" value="ECO:0007669"/>
    <property type="project" value="TreeGrafter"/>
</dbReference>
<dbReference type="CDD" id="cd04591">
    <property type="entry name" value="CBS_pair_voltage-gated_CLC_euk_bac"/>
    <property type="match status" value="1"/>
</dbReference>
<dbReference type="SMART" id="SM00116">
    <property type="entry name" value="CBS"/>
    <property type="match status" value="2"/>
</dbReference>
<evidence type="ECO:0000313" key="15">
    <source>
        <dbReference type="WBParaSite" id="maker-uti_cns_0005813-snap-gene-0.2-mRNA-1"/>
    </source>
</evidence>
<feature type="compositionally biased region" description="Polar residues" evidence="11">
    <location>
        <begin position="66"/>
        <end position="89"/>
    </location>
</feature>
<keyword evidence="9" id="KW-0479">Metal-binding</keyword>
<feature type="transmembrane region" description="Helical" evidence="10">
    <location>
        <begin position="462"/>
        <end position="479"/>
    </location>
</feature>
<keyword evidence="14" id="KW-1185">Reference proteome</keyword>
<dbReference type="PANTHER" id="PTHR45711">
    <property type="entry name" value="CHLORIDE CHANNEL PROTEIN"/>
    <property type="match status" value="1"/>
</dbReference>
<feature type="compositionally biased region" description="Low complexity" evidence="11">
    <location>
        <begin position="1077"/>
        <end position="1091"/>
    </location>
</feature>
<keyword evidence="7 10" id="KW-0868">Chloride</keyword>
<accession>A0A1I8HF33</accession>
<feature type="transmembrane region" description="Helical" evidence="10">
    <location>
        <begin position="703"/>
        <end position="726"/>
    </location>
</feature>
<evidence type="ECO:0000256" key="10">
    <source>
        <dbReference type="RuleBase" id="RU361221"/>
    </source>
</evidence>
<dbReference type="Gene3D" id="3.90.1280.20">
    <property type="match status" value="2"/>
</dbReference>
<keyword evidence="5 10" id="KW-0406">Ion transport</keyword>
<dbReference type="GO" id="GO:0005886">
    <property type="term" value="C:plasma membrane"/>
    <property type="evidence" value="ECO:0007669"/>
    <property type="project" value="TreeGrafter"/>
</dbReference>
<feature type="transmembrane region" description="Helical" evidence="10">
    <location>
        <begin position="328"/>
        <end position="355"/>
    </location>
</feature>
<evidence type="ECO:0000256" key="7">
    <source>
        <dbReference type="ARBA" id="ARBA00023214"/>
    </source>
</evidence>
<dbReference type="GO" id="GO:0010008">
    <property type="term" value="C:endosome membrane"/>
    <property type="evidence" value="ECO:0007669"/>
    <property type="project" value="UniProtKB-SubCell"/>
</dbReference>
<evidence type="ECO:0000256" key="9">
    <source>
        <dbReference type="PROSITE-ProRule" id="PRU00723"/>
    </source>
</evidence>
<dbReference type="SUPFAM" id="SSF54631">
    <property type="entry name" value="CBS-domain pair"/>
    <property type="match status" value="1"/>
</dbReference>
<evidence type="ECO:0000256" key="4">
    <source>
        <dbReference type="ARBA" id="ARBA00022989"/>
    </source>
</evidence>
<dbReference type="CDD" id="cd03684">
    <property type="entry name" value="ClC_3_like"/>
    <property type="match status" value="1"/>
</dbReference>
<feature type="domain" description="CBS" evidence="13">
    <location>
        <begin position="847"/>
        <end position="914"/>
    </location>
</feature>
<feature type="compositionally biased region" description="Polar residues" evidence="11">
    <location>
        <begin position="1092"/>
        <end position="1112"/>
    </location>
</feature>
<dbReference type="Proteomes" id="UP000095280">
    <property type="component" value="Unplaced"/>
</dbReference>
<keyword evidence="9" id="KW-0862">Zinc</keyword>
<sequence>MAGGAAAGGGAAVRLLRRPGQSARVARQLRAQWPTLRLRPGQTKQSAMRWRELQIDGCARAWMASNTSHRNSGGTSRQGWPVETSQSSFRPGRRVTRSSRRPEPGGDNLVGRVTHSSRRPEPGGDNLDSSSRETDALVHFLRGAPPTSGASQGQLDSLHQPSGAIHPASLPVTSLVSGANRNQHQSKPGGGNYSAFSEASSTAVAGAPAASGGPLGASDEEMIDLTPGQDNPFRDPFGAQSAALSQHRREAATAMGNLGGGRRRSSSGGDDFVDLGGANPIDANEAAGLAEGHYNDFETIDWLKDIGRHRKRHREILRRMKLSCRGKLVSLFDSFSGWLCVGLIAVAAGLVAGVVDIGTTWMSDLRDGICAEAFWFNKEQCCWSSNDTTFDDEQACRQWYTWAELVGDSNKDFGAYIFKYLLYILWSLLFALLAALLVKVFAPYACGSGIPEMKTILSGGRCLIKSVGIMLAVSAGLNLGKEGPMVHMAACCGNIIAYLFPKYGRNEAKKREVLSAAAAAGVSIAFGAPLGGVLFSLEEASYYFPLKTLWRSFFCSMVAASVLKLVNPFGNDHLVLFYVEYRSTWSVIEIGPFILLGVIGGLFGAGFIRANVWICRIRKFGRLGRFPIAEVMLVTLVTALLAFPNTYTRMNTSRLIKLLFSKCGPEDEAELCDYKWNSTNDYSGSAPAGPGIYSAMWKLMLAYLFKMVATVPSGLFIPSLAVGAIAGRVLGNVLEQVAVSRMDSFPFRLFCRAGQPCINSGLYAMIGAAAALGGVTRMTLSLVAIMLELTGGLQYIVPLMIAAMTSKWVGDRLTKGGIYEEHIRLNGYPYLDNKEEFAHTTIAADVMHPRRGEAQLQLLYQDSMNVEDLETLMAASDVNGYPVVVSRDSHYLLGFVTRRDLMLALEFARKNEDGIVGDSLVYFTEHLVAGAVAARHTDAGASSTDGQPPALKLRRIVDLSPITVTDQTPMEVVLEMFRKLGLRQTLVTHNGRLLGLITKKDIRTQYTLGVEKSPTDLKKLQSVMSEQQSSKRAAQPSIRRQRIFKIALSMWPAAVTALTSNGSPSSSSSSDGLHLPQQQQQQRQQQQQQQQPLDSSEQSWPSAVSQKQAANNSSIRTAMPPHLLLKLLQPTLTAPARLILMQESSTTSQQAGTRRRGGGWRPGSSAELGGRRAGNQGADAAPCSTAARAQRESARLTAASSQDFVKPNANQSSESLTVCVENGNLVFEKQPPNLSKISTGQWSSGRNAQILQRLIDDGSLIYLNDDGFVNTSQLRSYLLYSQKIGELLDANYSPNVVWEFDEDYRKADGRLYHRHLNAPRNLKVTLNRSGISQPQAPVCLSFNSTAGCQRSSCRYRHVCLSFNSTAGCQRSSCRYRYVCKLLGCGKPHPAQLHHERFPRKGLHNGFRLVNKPPPAFTHSSNYRSATDHAEQVDKQLSEELRLGRLKPASGRVMVNAIGAIPKSDGRVRIIHDLSSPSCSSVNDSYQQERSLRFSSVQDLLHRVYEQISASRFLASKLRLADFLLANLVLPHHIRPGSFIDKVDLKQAYRSVGIHPDDQALTGLSWCFAADTESSVFIDTWLPFGARASCEIFHRLSAAIHRHMLRQGFQATVNYLDDWAIVKLKRLERLAGKLCWLGQINKLLRPFLRPLFDLISDGRDLRLPQEARDLLQWWLQAVDSLPPTPLHPRFHQLVAIEPDSTSEGAAGIVSGTRFNDWVYFSWEHDFESEFKDLHINYKKALAPLLTILRFHEQLSNSRAVVYSDSTAAVGMINKLSCRYPSLIRIYQTVALLCLESGIQLQAFHLPGHMQLTSNSASRMLSSKHELVAAAFPTATPCPCPSCAACRSHPAPGSRMPATCSSGGSSVDSSGSSPRPHRSQTSAFLLERGCASYSSVQTSLSAVSFIHRATAAPDPTKDNARLALVCRGTRRLLSRQPRRAEPLQPHHLRLLCNSPLLQQLLPRRLLVAFKAALLVAWWGVLRLGELLPSTAGAALRRGALSTCPGKQTNKKNQFKERQLLVFLPQCTDCPPICPVAPASLRCPGRPQSPVGCLELHPPAQAGPFDLLASLRKTSLASVCAGAEPAPPSRVASPWPTSAALVTGAPTPSSAISRTRQLLPAGAPPSSRLLLLLIITNFPRFFFFRGWGRLPHLVAALGRRFQSDEELEQAAKEAIDGIPIEEIQGLMNKWLGRAHKCLQFRGARLL</sequence>
<evidence type="ECO:0000259" key="12">
    <source>
        <dbReference type="PROSITE" id="PS50103"/>
    </source>
</evidence>
<dbReference type="PROSITE" id="PS51371">
    <property type="entry name" value="CBS"/>
    <property type="match status" value="2"/>
</dbReference>
<keyword evidence="9" id="KW-0863">Zinc-finger</keyword>
<dbReference type="Pfam" id="PF00571">
    <property type="entry name" value="CBS"/>
    <property type="match status" value="2"/>
</dbReference>
<feature type="region of interest" description="Disordered" evidence="11">
    <location>
        <begin position="66"/>
        <end position="169"/>
    </location>
</feature>
<dbReference type="InterPro" id="IPR001807">
    <property type="entry name" value="ClC"/>
</dbReference>
<evidence type="ECO:0000256" key="3">
    <source>
        <dbReference type="ARBA" id="ARBA00022692"/>
    </source>
</evidence>
<dbReference type="InterPro" id="IPR000571">
    <property type="entry name" value="Znf_CCCH"/>
</dbReference>
<evidence type="ECO:0000259" key="13">
    <source>
        <dbReference type="PROSITE" id="PS51371"/>
    </source>
</evidence>
<keyword evidence="4 10" id="KW-1133">Transmembrane helix</keyword>
<dbReference type="SUPFAM" id="SSF56672">
    <property type="entry name" value="DNA/RNA polymerases"/>
    <property type="match status" value="1"/>
</dbReference>
<feature type="compositionally biased region" description="Polar residues" evidence="11">
    <location>
        <begin position="148"/>
        <end position="160"/>
    </location>
</feature>
<dbReference type="Pfam" id="PF00654">
    <property type="entry name" value="Voltage_CLC"/>
    <property type="match status" value="1"/>
</dbReference>
<dbReference type="InterPro" id="IPR043502">
    <property type="entry name" value="DNA/RNA_pol_sf"/>
</dbReference>
<evidence type="ECO:0000256" key="2">
    <source>
        <dbReference type="ARBA" id="ARBA00022448"/>
    </source>
</evidence>
<comment type="subcellular location">
    <subcellularLocation>
        <location evidence="1">Endosome membrane</location>
        <topology evidence="1">Multi-pass membrane protein</topology>
    </subcellularLocation>
    <subcellularLocation>
        <location evidence="10">Membrane</location>
        <topology evidence="10">Multi-pass membrane protein</topology>
    </subcellularLocation>
</comment>
<feature type="region of interest" description="Disordered" evidence="11">
    <location>
        <begin position="1142"/>
        <end position="1208"/>
    </location>
</feature>
<dbReference type="PROSITE" id="PS50103">
    <property type="entry name" value="ZF_C3H1"/>
    <property type="match status" value="1"/>
</dbReference>
<dbReference type="Gene3D" id="3.10.10.10">
    <property type="entry name" value="HIV Type 1 Reverse Transcriptase, subunit A, domain 1"/>
    <property type="match status" value="1"/>
</dbReference>
<dbReference type="InterPro" id="IPR046342">
    <property type="entry name" value="CBS_dom_sf"/>
</dbReference>
<evidence type="ECO:0000256" key="6">
    <source>
        <dbReference type="ARBA" id="ARBA00023136"/>
    </source>
</evidence>
<feature type="region of interest" description="Disordered" evidence="11">
    <location>
        <begin position="1853"/>
        <end position="1877"/>
    </location>
</feature>
<evidence type="ECO:0000313" key="14">
    <source>
        <dbReference type="Proteomes" id="UP000095280"/>
    </source>
</evidence>
<feature type="transmembrane region" description="Helical" evidence="10">
    <location>
        <begin position="420"/>
        <end position="442"/>
    </location>
</feature>
<dbReference type="GO" id="GO:0008021">
    <property type="term" value="C:synaptic vesicle"/>
    <property type="evidence" value="ECO:0007669"/>
    <property type="project" value="TreeGrafter"/>
</dbReference>
<dbReference type="FunFam" id="1.10.3080.10:FF:000011">
    <property type="entry name" value="Chloride channel protein"/>
    <property type="match status" value="1"/>
</dbReference>
<feature type="transmembrane region" description="Helical" evidence="10">
    <location>
        <begin position="628"/>
        <end position="647"/>
    </location>
</feature>
<feature type="transmembrane region" description="Helical" evidence="10">
    <location>
        <begin position="587"/>
        <end position="608"/>
    </location>
</feature>
<proteinExistence type="inferred from homology"/>
<dbReference type="PANTHER" id="PTHR45711:SF6">
    <property type="entry name" value="CHLORIDE CHANNEL PROTEIN"/>
    <property type="match status" value="1"/>
</dbReference>
<dbReference type="PRINTS" id="PR00762">
    <property type="entry name" value="CLCHANNEL"/>
</dbReference>
<dbReference type="GO" id="GO:0008270">
    <property type="term" value="F:zinc ion binding"/>
    <property type="evidence" value="ECO:0007669"/>
    <property type="project" value="UniProtKB-KW"/>
</dbReference>
<feature type="domain" description="C3H1-type" evidence="12">
    <location>
        <begin position="1333"/>
        <end position="1360"/>
    </location>
</feature>
<feature type="region of interest" description="Disordered" evidence="11">
    <location>
        <begin position="205"/>
        <end position="233"/>
    </location>
</feature>
<feature type="compositionally biased region" description="Low complexity" evidence="11">
    <location>
        <begin position="1859"/>
        <end position="1871"/>
    </location>
</feature>
<evidence type="ECO:0000256" key="8">
    <source>
        <dbReference type="PROSITE-ProRule" id="PRU00703"/>
    </source>
</evidence>
<reference evidence="15" key="1">
    <citation type="submission" date="2016-11" db="UniProtKB">
        <authorList>
            <consortium name="WormBaseParasite"/>
        </authorList>
    </citation>
    <scope>IDENTIFICATION</scope>
</reference>
<comment type="caution">
    <text evidence="10">Lacks conserved residue(s) required for the propagation of feature annotation.</text>
</comment>
<dbReference type="GO" id="GO:0005794">
    <property type="term" value="C:Golgi apparatus"/>
    <property type="evidence" value="ECO:0007669"/>
    <property type="project" value="TreeGrafter"/>
</dbReference>
<evidence type="ECO:0000256" key="1">
    <source>
        <dbReference type="ARBA" id="ARBA00004337"/>
    </source>
</evidence>
<dbReference type="InterPro" id="IPR043128">
    <property type="entry name" value="Rev_trsase/Diguanyl_cyclase"/>
</dbReference>
<feature type="domain" description="CBS" evidence="13">
    <location>
        <begin position="953"/>
        <end position="1013"/>
    </location>
</feature>
<keyword evidence="8" id="KW-0129">CBS domain</keyword>
<feature type="zinc finger region" description="C3H1-type" evidence="9">
    <location>
        <begin position="1333"/>
        <end position="1360"/>
    </location>
</feature>
<comment type="similarity">
    <text evidence="10">Belongs to the chloride channel (TC 2.A.49) family.</text>
</comment>
<keyword evidence="6 10" id="KW-0472">Membrane</keyword>
<evidence type="ECO:0000256" key="5">
    <source>
        <dbReference type="ARBA" id="ARBA00023065"/>
    </source>
</evidence>
<dbReference type="Gene3D" id="3.30.70.270">
    <property type="match status" value="1"/>
</dbReference>
<name>A0A1I8HF33_9PLAT</name>
<dbReference type="InterPro" id="IPR000644">
    <property type="entry name" value="CBS_dom"/>
</dbReference>
<dbReference type="Gene3D" id="1.10.3080.10">
    <property type="entry name" value="Clc chloride channel"/>
    <property type="match status" value="1"/>
</dbReference>
<feature type="compositionally biased region" description="Polar residues" evidence="11">
    <location>
        <begin position="1198"/>
        <end position="1208"/>
    </location>
</feature>
<dbReference type="GO" id="GO:0005769">
    <property type="term" value="C:early endosome"/>
    <property type="evidence" value="ECO:0007669"/>
    <property type="project" value="TreeGrafter"/>
</dbReference>
<feature type="compositionally biased region" description="Low complexity" evidence="11">
    <location>
        <begin position="1060"/>
        <end position="1070"/>
    </location>
</feature>